<feature type="region of interest" description="Disordered" evidence="1">
    <location>
        <begin position="1"/>
        <end position="29"/>
    </location>
</feature>
<dbReference type="EMBL" id="JANPWB010000007">
    <property type="protein sequence ID" value="KAJ1173432.1"/>
    <property type="molecule type" value="Genomic_DNA"/>
</dbReference>
<sequence>MSSESFPGEGLPGDPSHPPKEPLSGTTTPDQVRLLPLLGLPPRVLHELYSGAPGLGPRPRLHAPRPALLRLTPRGQAYYVSLPARTTLGSSTSGFSRSPFCFCCYSHRWADPGSTLASSADHRLYLQDDGGINPKQGPDTHVVSPAQTSSALGHAGSGSGSRIALGLSWSRHRTALRGRRGSRLGRTQGDARRCWWLRGVLDTQRHRHCLVCNKYLWEFVGHNPDLALEFVLKSSLLLQP</sequence>
<evidence type="ECO:0000256" key="1">
    <source>
        <dbReference type="SAM" id="MobiDB-lite"/>
    </source>
</evidence>
<keyword evidence="3" id="KW-1185">Reference proteome</keyword>
<protein>
    <submittedName>
        <fullName evidence="2">Uncharacterized protein</fullName>
    </submittedName>
</protein>
<gene>
    <name evidence="2" type="ORF">NDU88_005267</name>
</gene>
<dbReference type="AlphaFoldDB" id="A0AAV7TC41"/>
<dbReference type="Proteomes" id="UP001066276">
    <property type="component" value="Chromosome 4_1"/>
</dbReference>
<feature type="region of interest" description="Disordered" evidence="1">
    <location>
        <begin position="129"/>
        <end position="159"/>
    </location>
</feature>
<reference evidence="2" key="1">
    <citation type="journal article" date="2022" name="bioRxiv">
        <title>Sequencing and chromosome-scale assembly of the giantPleurodeles waltlgenome.</title>
        <authorList>
            <person name="Brown T."/>
            <person name="Elewa A."/>
            <person name="Iarovenko S."/>
            <person name="Subramanian E."/>
            <person name="Araus A.J."/>
            <person name="Petzold A."/>
            <person name="Susuki M."/>
            <person name="Suzuki K.-i.T."/>
            <person name="Hayashi T."/>
            <person name="Toyoda A."/>
            <person name="Oliveira C."/>
            <person name="Osipova E."/>
            <person name="Leigh N.D."/>
            <person name="Simon A."/>
            <person name="Yun M.H."/>
        </authorList>
    </citation>
    <scope>NUCLEOTIDE SEQUENCE</scope>
    <source>
        <strain evidence="2">20211129_DDA</strain>
        <tissue evidence="2">Liver</tissue>
    </source>
</reference>
<accession>A0AAV7TC41</accession>
<organism evidence="2 3">
    <name type="scientific">Pleurodeles waltl</name>
    <name type="common">Iberian ribbed newt</name>
    <dbReference type="NCBI Taxonomy" id="8319"/>
    <lineage>
        <taxon>Eukaryota</taxon>
        <taxon>Metazoa</taxon>
        <taxon>Chordata</taxon>
        <taxon>Craniata</taxon>
        <taxon>Vertebrata</taxon>
        <taxon>Euteleostomi</taxon>
        <taxon>Amphibia</taxon>
        <taxon>Batrachia</taxon>
        <taxon>Caudata</taxon>
        <taxon>Salamandroidea</taxon>
        <taxon>Salamandridae</taxon>
        <taxon>Pleurodelinae</taxon>
        <taxon>Pleurodeles</taxon>
    </lineage>
</organism>
<name>A0AAV7TC41_PLEWA</name>
<evidence type="ECO:0000313" key="3">
    <source>
        <dbReference type="Proteomes" id="UP001066276"/>
    </source>
</evidence>
<proteinExistence type="predicted"/>
<evidence type="ECO:0000313" key="2">
    <source>
        <dbReference type="EMBL" id="KAJ1173432.1"/>
    </source>
</evidence>
<comment type="caution">
    <text evidence="2">The sequence shown here is derived from an EMBL/GenBank/DDBJ whole genome shotgun (WGS) entry which is preliminary data.</text>
</comment>